<keyword evidence="4" id="KW-0788">Thiol protease</keyword>
<dbReference type="GO" id="GO:0006508">
    <property type="term" value="P:proteolysis"/>
    <property type="evidence" value="ECO:0007669"/>
    <property type="project" value="UniProtKB-KW"/>
</dbReference>
<evidence type="ECO:0000256" key="2">
    <source>
        <dbReference type="ARBA" id="ARBA00022670"/>
    </source>
</evidence>
<dbReference type="Proteomes" id="UP000886520">
    <property type="component" value="Chromosome 8"/>
</dbReference>
<evidence type="ECO:0000256" key="4">
    <source>
        <dbReference type="ARBA" id="ARBA00022807"/>
    </source>
</evidence>
<gene>
    <name evidence="7" type="ORF">GOP47_0008326</name>
</gene>
<feature type="compositionally biased region" description="Acidic residues" evidence="5">
    <location>
        <begin position="303"/>
        <end position="312"/>
    </location>
</feature>
<organism evidence="7 8">
    <name type="scientific">Adiantum capillus-veneris</name>
    <name type="common">Maidenhair fern</name>
    <dbReference type="NCBI Taxonomy" id="13818"/>
    <lineage>
        <taxon>Eukaryota</taxon>
        <taxon>Viridiplantae</taxon>
        <taxon>Streptophyta</taxon>
        <taxon>Embryophyta</taxon>
        <taxon>Tracheophyta</taxon>
        <taxon>Polypodiopsida</taxon>
        <taxon>Polypodiidae</taxon>
        <taxon>Polypodiales</taxon>
        <taxon>Pteridineae</taxon>
        <taxon>Pteridaceae</taxon>
        <taxon>Vittarioideae</taxon>
        <taxon>Adiantum</taxon>
    </lineage>
</organism>
<evidence type="ECO:0000259" key="6">
    <source>
        <dbReference type="PROSITE" id="PS50600"/>
    </source>
</evidence>
<feature type="domain" description="Ubiquitin-like protease family profile" evidence="6">
    <location>
        <begin position="349"/>
        <end position="539"/>
    </location>
</feature>
<evidence type="ECO:0000256" key="5">
    <source>
        <dbReference type="SAM" id="MobiDB-lite"/>
    </source>
</evidence>
<name>A0A9D4UY72_ADICA</name>
<evidence type="ECO:0000256" key="3">
    <source>
        <dbReference type="ARBA" id="ARBA00022801"/>
    </source>
</evidence>
<feature type="compositionally biased region" description="Basic residues" evidence="5">
    <location>
        <begin position="243"/>
        <end position="254"/>
    </location>
</feature>
<feature type="compositionally biased region" description="Basic and acidic residues" evidence="5">
    <location>
        <begin position="274"/>
        <end position="292"/>
    </location>
</feature>
<keyword evidence="8" id="KW-1185">Reference proteome</keyword>
<dbReference type="PANTHER" id="PTHR46915:SF2">
    <property type="entry name" value="UBIQUITIN-LIKE PROTEASE 4"/>
    <property type="match status" value="1"/>
</dbReference>
<comment type="similarity">
    <text evidence="1">Belongs to the peptidase C48 family.</text>
</comment>
<feature type="region of interest" description="Disordered" evidence="5">
    <location>
        <begin position="243"/>
        <end position="318"/>
    </location>
</feature>
<evidence type="ECO:0000256" key="1">
    <source>
        <dbReference type="ARBA" id="ARBA00005234"/>
    </source>
</evidence>
<reference evidence="7" key="1">
    <citation type="submission" date="2021-01" db="EMBL/GenBank/DDBJ databases">
        <title>Adiantum capillus-veneris genome.</title>
        <authorList>
            <person name="Fang Y."/>
            <person name="Liao Q."/>
        </authorList>
    </citation>
    <scope>NUCLEOTIDE SEQUENCE</scope>
    <source>
        <strain evidence="7">H3</strain>
        <tissue evidence="7">Leaf</tissue>
    </source>
</reference>
<evidence type="ECO:0000313" key="8">
    <source>
        <dbReference type="Proteomes" id="UP000886520"/>
    </source>
</evidence>
<proteinExistence type="inferred from homology"/>
<dbReference type="PANTHER" id="PTHR46915">
    <property type="entry name" value="UBIQUITIN-LIKE PROTEASE 4-RELATED"/>
    <property type="match status" value="1"/>
</dbReference>
<sequence>MGAERKGAPLPIDIGQCMRYASEEVYSVEIMGTKPRTFLWDQNEEERQEIYSIESTKADIQKYEGHLRTMGNSLADRGNKLKSKLNHLYNVLEELQKQQAMGPSILSKEAGQYPTKDMGHELTNSRFTEQNAGATFCTNKQARMQNHSGFEQVEDSAFSEAIGIFRGASCNGNTKVGSNKGSSNGNTCRGQKGKSSFVVSSSSFYTNTRDSAQEFKVDLEDFKLSNQVEGSIAHRVVSGKKQKTISPLQKKKSPSLKSTPVFGKGFTKAGVQESDSRRKSRLFPELHMHKDSPGASKDTAMELSDDEEENGEEDVKAKGLSRHPYSLRSNFEGREGFKVTYPSGDPEAVEVQQSDMKHLDPYEFLNDTVIDFYIKYLQRPEFLRQEKKVHFHFFNTFFFKKLLLEKRKKTKGSSYYSELRKWTKGVNIFEKKYLLVPVHDCAHWSLAIICFATNPQERNGFTPYILHLDSMREGHVSKEVFLVLSRYVEAEWNHIRGVDVNDENCTIVLKDFVRKRVEVPLQQNAWDCGLFLLYFIECFLRDADDVFEPCLLDSMFGRQWFKPQEASGLRVRIRRTSSSELTQLLGLEVEVARQGVEQARWIKVQRELVHLVLIALVVPKWLCWRHNESPFGD</sequence>
<accession>A0A9D4UY72</accession>
<keyword evidence="2" id="KW-0645">Protease</keyword>
<dbReference type="EMBL" id="JABFUD020000008">
    <property type="protein sequence ID" value="KAI5076261.1"/>
    <property type="molecule type" value="Genomic_DNA"/>
</dbReference>
<protein>
    <recommendedName>
        <fullName evidence="6">Ubiquitin-like protease family profile domain-containing protein</fullName>
    </recommendedName>
</protein>
<dbReference type="InterPro" id="IPR003653">
    <property type="entry name" value="Peptidase_C48_C"/>
</dbReference>
<comment type="caution">
    <text evidence="7">The sequence shown here is derived from an EMBL/GenBank/DDBJ whole genome shotgun (WGS) entry which is preliminary data.</text>
</comment>
<dbReference type="OrthoDB" id="442460at2759"/>
<dbReference type="Pfam" id="PF02902">
    <property type="entry name" value="Peptidase_C48"/>
    <property type="match status" value="1"/>
</dbReference>
<dbReference type="GO" id="GO:0008234">
    <property type="term" value="F:cysteine-type peptidase activity"/>
    <property type="evidence" value="ECO:0007669"/>
    <property type="project" value="UniProtKB-KW"/>
</dbReference>
<dbReference type="PROSITE" id="PS50600">
    <property type="entry name" value="ULP_PROTEASE"/>
    <property type="match status" value="1"/>
</dbReference>
<dbReference type="AlphaFoldDB" id="A0A9D4UY72"/>
<dbReference type="SUPFAM" id="SSF54001">
    <property type="entry name" value="Cysteine proteinases"/>
    <property type="match status" value="1"/>
</dbReference>
<dbReference type="GO" id="GO:0016926">
    <property type="term" value="P:protein desumoylation"/>
    <property type="evidence" value="ECO:0007669"/>
    <property type="project" value="UniProtKB-ARBA"/>
</dbReference>
<dbReference type="InterPro" id="IPR038765">
    <property type="entry name" value="Papain-like_cys_pep_sf"/>
</dbReference>
<dbReference type="Gene3D" id="3.30.310.130">
    <property type="entry name" value="Ubiquitin-related"/>
    <property type="match status" value="1"/>
</dbReference>
<dbReference type="Gene3D" id="1.10.418.20">
    <property type="match status" value="1"/>
</dbReference>
<keyword evidence="3" id="KW-0378">Hydrolase</keyword>
<evidence type="ECO:0000313" key="7">
    <source>
        <dbReference type="EMBL" id="KAI5076261.1"/>
    </source>
</evidence>